<dbReference type="PANTHER" id="PTHR12151:SF25">
    <property type="entry name" value="LINALOOL DEHYDRATASE_ISOMERASE DOMAIN-CONTAINING PROTEIN"/>
    <property type="match status" value="1"/>
</dbReference>
<comment type="similarity">
    <text evidence="1">Belongs to the SCO1/2 family.</text>
</comment>
<dbReference type="EMBL" id="JADKPV010000001">
    <property type="protein sequence ID" value="MBF4499732.1"/>
    <property type="molecule type" value="Genomic_DNA"/>
</dbReference>
<dbReference type="InterPro" id="IPR013766">
    <property type="entry name" value="Thioredoxin_domain"/>
</dbReference>
<dbReference type="InterPro" id="IPR003782">
    <property type="entry name" value="SCO1/SenC"/>
</dbReference>
<dbReference type="RefSeq" id="WP_194561222.1">
    <property type="nucleotide sequence ID" value="NZ_JADKPV010000001.1"/>
</dbReference>
<feature type="binding site" evidence="3">
    <location>
        <position position="150"/>
    </location>
    <ligand>
        <name>Cu cation</name>
        <dbReference type="ChEBI" id="CHEBI:23378"/>
    </ligand>
</feature>
<keyword evidence="3" id="KW-0479">Metal-binding</keyword>
<feature type="disulfide bond" description="Redox-active" evidence="4">
    <location>
        <begin position="60"/>
        <end position="64"/>
    </location>
</feature>
<dbReference type="InterPro" id="IPR036249">
    <property type="entry name" value="Thioredoxin-like_sf"/>
</dbReference>
<keyword evidence="2 3" id="KW-0186">Copper</keyword>
<dbReference type="PROSITE" id="PS51257">
    <property type="entry name" value="PROKAR_LIPOPROTEIN"/>
    <property type="match status" value="1"/>
</dbReference>
<evidence type="ECO:0000313" key="6">
    <source>
        <dbReference type="EMBL" id="MBF4499732.1"/>
    </source>
</evidence>
<dbReference type="Gene3D" id="3.40.30.10">
    <property type="entry name" value="Glutaredoxin"/>
    <property type="match status" value="1"/>
</dbReference>
<organism evidence="6 7">
    <name type="scientific">Savagea serpentis</name>
    <dbReference type="NCBI Taxonomy" id="2785297"/>
    <lineage>
        <taxon>Bacteria</taxon>
        <taxon>Bacillati</taxon>
        <taxon>Bacillota</taxon>
        <taxon>Bacilli</taxon>
        <taxon>Bacillales</taxon>
        <taxon>Caryophanaceae</taxon>
        <taxon>Savagea</taxon>
    </lineage>
</organism>
<dbReference type="PANTHER" id="PTHR12151">
    <property type="entry name" value="ELECTRON TRANSPORT PROTIN SCO1/SENC FAMILY MEMBER"/>
    <property type="match status" value="1"/>
</dbReference>
<dbReference type="CDD" id="cd02968">
    <property type="entry name" value="SCO"/>
    <property type="match status" value="1"/>
</dbReference>
<evidence type="ECO:0000259" key="5">
    <source>
        <dbReference type="PROSITE" id="PS51352"/>
    </source>
</evidence>
<sequence length="186" mass="21617">MNKFAWGVVISLSLILVGCAPPEEGHQIQPFTYIDQHDQPFGMEQLEGKIWVADFVFTNCTTVCPPMSAEMAKLQKRAKEENLDIEFVSFTVDPTIDTPAVLKQYVETFTDDPSNWHAITGYTQEEIERFARESFRTIVQKPDHSDQVIHSVSFFLVNRQGKIMDEYNYIDETYADRMFERIHQLR</sequence>
<name>A0A8J7KAP9_9BACL</name>
<dbReference type="GO" id="GO:0046872">
    <property type="term" value="F:metal ion binding"/>
    <property type="evidence" value="ECO:0007669"/>
    <property type="project" value="UniProtKB-KW"/>
</dbReference>
<evidence type="ECO:0000256" key="3">
    <source>
        <dbReference type="PIRSR" id="PIRSR603782-1"/>
    </source>
</evidence>
<dbReference type="AlphaFoldDB" id="A0A8J7KAP9"/>
<accession>A0A8J7KAP9</accession>
<evidence type="ECO:0000313" key="7">
    <source>
        <dbReference type="Proteomes" id="UP000622653"/>
    </source>
</evidence>
<dbReference type="PROSITE" id="PS51352">
    <property type="entry name" value="THIOREDOXIN_2"/>
    <property type="match status" value="1"/>
</dbReference>
<protein>
    <submittedName>
        <fullName evidence="6">SCO family protein</fullName>
    </submittedName>
</protein>
<feature type="domain" description="Thioredoxin" evidence="5">
    <location>
        <begin position="22"/>
        <end position="186"/>
    </location>
</feature>
<gene>
    <name evidence="6" type="ORF">IRY55_00035</name>
</gene>
<dbReference type="SUPFAM" id="SSF52833">
    <property type="entry name" value="Thioredoxin-like"/>
    <property type="match status" value="1"/>
</dbReference>
<feature type="binding site" evidence="3">
    <location>
        <position position="64"/>
    </location>
    <ligand>
        <name>Cu cation</name>
        <dbReference type="ChEBI" id="CHEBI:23378"/>
    </ligand>
</feature>
<comment type="caution">
    <text evidence="6">The sequence shown here is derived from an EMBL/GenBank/DDBJ whole genome shotgun (WGS) entry which is preliminary data.</text>
</comment>
<feature type="binding site" evidence="3">
    <location>
        <position position="60"/>
    </location>
    <ligand>
        <name>Cu cation</name>
        <dbReference type="ChEBI" id="CHEBI:23378"/>
    </ligand>
</feature>
<evidence type="ECO:0000256" key="1">
    <source>
        <dbReference type="ARBA" id="ARBA00010996"/>
    </source>
</evidence>
<evidence type="ECO:0000256" key="2">
    <source>
        <dbReference type="ARBA" id="ARBA00023008"/>
    </source>
</evidence>
<keyword evidence="7" id="KW-1185">Reference proteome</keyword>
<dbReference type="Pfam" id="PF02630">
    <property type="entry name" value="SCO1-SenC"/>
    <property type="match status" value="1"/>
</dbReference>
<reference evidence="6" key="1">
    <citation type="submission" date="2020-11" db="EMBL/GenBank/DDBJ databases">
        <title>Multidrug resistant novel bacterium Savagea serpentis sp. nov., isolated from the scats of a vine snake (Ahaetulla nasuta).</title>
        <authorList>
            <person name="Venkata Ramana V."/>
            <person name="Vikas Patil S."/>
            <person name="Yogita Lugani V."/>
        </authorList>
    </citation>
    <scope>NUCLEOTIDE SEQUENCE</scope>
    <source>
        <strain evidence="6">SN6</strain>
    </source>
</reference>
<dbReference type="Proteomes" id="UP000622653">
    <property type="component" value="Unassembled WGS sequence"/>
</dbReference>
<keyword evidence="4" id="KW-1015">Disulfide bond</keyword>
<evidence type="ECO:0000256" key="4">
    <source>
        <dbReference type="PIRSR" id="PIRSR603782-2"/>
    </source>
</evidence>
<proteinExistence type="inferred from homology"/>